<dbReference type="AlphaFoldDB" id="A0A317WA99"/>
<evidence type="ECO:0000313" key="2">
    <source>
        <dbReference type="EMBL" id="PWY82815.1"/>
    </source>
</evidence>
<accession>A0A317WA99</accession>
<evidence type="ECO:0000256" key="1">
    <source>
        <dbReference type="SAM" id="MobiDB-lite"/>
    </source>
</evidence>
<organism evidence="2 3">
    <name type="scientific">Aspergillus heteromorphus CBS 117.55</name>
    <dbReference type="NCBI Taxonomy" id="1448321"/>
    <lineage>
        <taxon>Eukaryota</taxon>
        <taxon>Fungi</taxon>
        <taxon>Dikarya</taxon>
        <taxon>Ascomycota</taxon>
        <taxon>Pezizomycotina</taxon>
        <taxon>Eurotiomycetes</taxon>
        <taxon>Eurotiomycetidae</taxon>
        <taxon>Eurotiales</taxon>
        <taxon>Aspergillaceae</taxon>
        <taxon>Aspergillus</taxon>
        <taxon>Aspergillus subgen. Circumdati</taxon>
    </lineage>
</organism>
<dbReference type="GeneID" id="37061791"/>
<protein>
    <submittedName>
        <fullName evidence="2">Uncharacterized protein</fullName>
    </submittedName>
</protein>
<name>A0A317WA99_9EURO</name>
<evidence type="ECO:0000313" key="3">
    <source>
        <dbReference type="Proteomes" id="UP000247233"/>
    </source>
</evidence>
<feature type="region of interest" description="Disordered" evidence="1">
    <location>
        <begin position="1"/>
        <end position="28"/>
    </location>
</feature>
<dbReference type="VEuPathDB" id="FungiDB:BO70DRAFT_29707"/>
<reference evidence="2 3" key="1">
    <citation type="submission" date="2016-12" db="EMBL/GenBank/DDBJ databases">
        <title>The genomes of Aspergillus section Nigri reveals drivers in fungal speciation.</title>
        <authorList>
            <consortium name="DOE Joint Genome Institute"/>
            <person name="Vesth T.C."/>
            <person name="Nybo J."/>
            <person name="Theobald S."/>
            <person name="Brandl J."/>
            <person name="Frisvad J.C."/>
            <person name="Nielsen K.F."/>
            <person name="Lyhne E.K."/>
            <person name="Kogle M.E."/>
            <person name="Kuo A."/>
            <person name="Riley R."/>
            <person name="Clum A."/>
            <person name="Nolan M."/>
            <person name="Lipzen A."/>
            <person name="Salamov A."/>
            <person name="Henrissat B."/>
            <person name="Wiebenga A."/>
            <person name="De Vries R.P."/>
            <person name="Grigoriev I.V."/>
            <person name="Mortensen U.H."/>
            <person name="Andersen M.R."/>
            <person name="Baker S.E."/>
        </authorList>
    </citation>
    <scope>NUCLEOTIDE SEQUENCE [LARGE SCALE GENOMIC DNA]</scope>
    <source>
        <strain evidence="2 3">CBS 117.55</strain>
    </source>
</reference>
<feature type="region of interest" description="Disordered" evidence="1">
    <location>
        <begin position="67"/>
        <end position="129"/>
    </location>
</feature>
<sequence>MRQTSRGEGKRNDLVKMASIREKERERNNPSPAFLLCFHCFCSYEMGGIRCHQAAATSAPAAAAAPKSFSRHWPQTASKPLTTSPQTRPASRSRSRRSQSPRSIHRVPSSRPSSSRRMSATSSRADRSLREAVDVSCRDSYRVSLRPRSDRVMSDVCEIRVCREMRGSRAEDWGVVGLDE</sequence>
<comment type="caution">
    <text evidence="2">The sequence shown here is derived from an EMBL/GenBank/DDBJ whole genome shotgun (WGS) entry which is preliminary data.</text>
</comment>
<keyword evidence="3" id="KW-1185">Reference proteome</keyword>
<gene>
    <name evidence="2" type="ORF">BO70DRAFT_29707</name>
</gene>
<dbReference type="Proteomes" id="UP000247233">
    <property type="component" value="Unassembled WGS sequence"/>
</dbReference>
<dbReference type="RefSeq" id="XP_025399529.1">
    <property type="nucleotide sequence ID" value="XM_025539554.1"/>
</dbReference>
<feature type="compositionally biased region" description="Low complexity" evidence="1">
    <location>
        <begin position="106"/>
        <end position="123"/>
    </location>
</feature>
<feature type="compositionally biased region" description="Basic residues" evidence="1">
    <location>
        <begin position="91"/>
        <end position="105"/>
    </location>
</feature>
<dbReference type="EMBL" id="MSFL01000011">
    <property type="protein sequence ID" value="PWY82815.1"/>
    <property type="molecule type" value="Genomic_DNA"/>
</dbReference>
<proteinExistence type="predicted"/>